<dbReference type="Pfam" id="PF00631">
    <property type="entry name" value="G-gamma"/>
    <property type="match status" value="1"/>
</dbReference>
<sequence length="418" mass="48086">MLFELVLFSFFPAFVPEAQAFGTMLVAYGYIYPLQNHKKLVMCNDSSLYRFQVNVCFTFATCDKTIYLAKRNIRKKGVLEPYEQVDNVSASRCVMNDFLLIPHLPACTCVRAGKERKKPDRVVFDCQERAYWMVNRPPVSLSNSNMFYQQAIMRSKVKSSVSLGALVKYITTYKNHDPLLASCLPSNPWQTDHDAYWTLNMRRVEVPTKMRVERWSFSLFELLSDLRGRDDFKIFLKKEFSGENLAFWEAAEELKWGTSSSMSTKAETIFKTFLAPGAPRWINIDGRTMGLTVKGLEHPHRYVLEAAQTHVFLLMKKDTFFRYLKSPTYKDIQKKALNPEPHNFRLSCQPGAECSEPEPGHPPHHPLAARRGGKSQGCRCLRSSGCQSHDEQDRQEEVEKYSAGVFVCTRFRSKQSSL</sequence>
<keyword evidence="1" id="KW-0734">Signal transduction inhibitor</keyword>
<feature type="region of interest" description="Disordered" evidence="2">
    <location>
        <begin position="350"/>
        <end position="372"/>
    </location>
</feature>
<feature type="chain" id="PRO_5017313238" evidence="3">
    <location>
        <begin position="21"/>
        <end position="418"/>
    </location>
</feature>
<evidence type="ECO:0000259" key="4">
    <source>
        <dbReference type="PROSITE" id="PS50132"/>
    </source>
</evidence>
<dbReference type="GO" id="GO:0007186">
    <property type="term" value="P:G protein-coupled receptor signaling pathway"/>
    <property type="evidence" value="ECO:0007669"/>
    <property type="project" value="InterPro"/>
</dbReference>
<dbReference type="SUPFAM" id="SSF46785">
    <property type="entry name" value="Winged helix' DNA-binding domain"/>
    <property type="match status" value="1"/>
</dbReference>
<dbReference type="STRING" id="303518.ENSPNYP00000003872"/>
<organism evidence="5">
    <name type="scientific">Pundamilia nyererei</name>
    <dbReference type="NCBI Taxonomy" id="303518"/>
    <lineage>
        <taxon>Eukaryota</taxon>
        <taxon>Metazoa</taxon>
        <taxon>Chordata</taxon>
        <taxon>Craniata</taxon>
        <taxon>Vertebrata</taxon>
        <taxon>Euteleostomi</taxon>
        <taxon>Actinopterygii</taxon>
        <taxon>Neopterygii</taxon>
        <taxon>Teleostei</taxon>
        <taxon>Neoteleostei</taxon>
        <taxon>Acanthomorphata</taxon>
        <taxon>Ovalentaria</taxon>
        <taxon>Cichlomorphae</taxon>
        <taxon>Cichliformes</taxon>
        <taxon>Cichlidae</taxon>
        <taxon>African cichlids</taxon>
        <taxon>Pseudocrenilabrinae</taxon>
        <taxon>Haplochromini</taxon>
        <taxon>Pundamilia</taxon>
    </lineage>
</organism>
<dbReference type="InterPro" id="IPR016137">
    <property type="entry name" value="RGS"/>
</dbReference>
<dbReference type="Gene3D" id="1.10.10.10">
    <property type="entry name" value="Winged helix-like DNA-binding domain superfamily/Winged helix DNA-binding domain"/>
    <property type="match status" value="1"/>
</dbReference>
<reference evidence="5" key="1">
    <citation type="submission" date="2023-09" db="UniProtKB">
        <authorList>
            <consortium name="Ensembl"/>
        </authorList>
    </citation>
    <scope>IDENTIFICATION</scope>
</reference>
<accession>A0A3B4EZT8</accession>
<dbReference type="FunFam" id="1.10.167.10:FF:000001">
    <property type="entry name" value="Putative regulator of g-protein signaling 12"/>
    <property type="match status" value="1"/>
</dbReference>
<dbReference type="CDD" id="cd00068">
    <property type="entry name" value="GGL"/>
    <property type="match status" value="1"/>
</dbReference>
<evidence type="ECO:0000256" key="2">
    <source>
        <dbReference type="SAM" id="MobiDB-lite"/>
    </source>
</evidence>
<dbReference type="InterPro" id="IPR036284">
    <property type="entry name" value="GGL_sf"/>
</dbReference>
<evidence type="ECO:0000256" key="1">
    <source>
        <dbReference type="ARBA" id="ARBA00022700"/>
    </source>
</evidence>
<dbReference type="InterPro" id="IPR036388">
    <property type="entry name" value="WH-like_DNA-bd_sf"/>
</dbReference>
<dbReference type="GeneTree" id="ENSGT00940000156505"/>
<dbReference type="GO" id="GO:0008277">
    <property type="term" value="P:regulation of G protein-coupled receptor signaling pathway"/>
    <property type="evidence" value="ECO:0007669"/>
    <property type="project" value="InterPro"/>
</dbReference>
<dbReference type="SMART" id="SM01224">
    <property type="entry name" value="G_gamma"/>
    <property type="match status" value="1"/>
</dbReference>
<dbReference type="GO" id="GO:0005886">
    <property type="term" value="C:plasma membrane"/>
    <property type="evidence" value="ECO:0007669"/>
    <property type="project" value="TreeGrafter"/>
</dbReference>
<feature type="domain" description="RGS" evidence="4">
    <location>
        <begin position="218"/>
        <end position="333"/>
    </location>
</feature>
<dbReference type="AlphaFoldDB" id="A0A3B4EZT8"/>
<dbReference type="SUPFAM" id="SSF48670">
    <property type="entry name" value="Transducin (heterotrimeric G protein), gamma chain"/>
    <property type="match status" value="1"/>
</dbReference>
<dbReference type="InterPro" id="IPR036305">
    <property type="entry name" value="RGS_sf"/>
</dbReference>
<dbReference type="InterPro" id="IPR047016">
    <property type="entry name" value="RGS6/7/9/11"/>
</dbReference>
<dbReference type="Ensembl" id="ENSPNYT00000003971.1">
    <property type="protein sequence ID" value="ENSPNYP00000003872.1"/>
    <property type="gene ID" value="ENSPNYG00000002917.1"/>
</dbReference>
<dbReference type="Gene3D" id="4.10.260.10">
    <property type="entry name" value="Transducin (heterotrimeric G protein), gamma chain"/>
    <property type="match status" value="1"/>
</dbReference>
<dbReference type="InterPro" id="IPR036390">
    <property type="entry name" value="WH_DNA-bd_sf"/>
</dbReference>
<dbReference type="InterPro" id="IPR015898">
    <property type="entry name" value="G-protein_gamma-like_dom"/>
</dbReference>
<dbReference type="SUPFAM" id="SSF48097">
    <property type="entry name" value="Regulator of G-protein signaling, RGS"/>
    <property type="match status" value="1"/>
</dbReference>
<dbReference type="Pfam" id="PF18148">
    <property type="entry name" value="RGS_DHEX"/>
    <property type="match status" value="1"/>
</dbReference>
<proteinExistence type="predicted"/>
<dbReference type="PROSITE" id="PS50132">
    <property type="entry name" value="RGS"/>
    <property type="match status" value="1"/>
</dbReference>
<feature type="signal peptide" evidence="3">
    <location>
        <begin position="1"/>
        <end position="20"/>
    </location>
</feature>
<evidence type="ECO:0000256" key="3">
    <source>
        <dbReference type="SAM" id="SignalP"/>
    </source>
</evidence>
<feature type="compositionally biased region" description="Basic residues" evidence="2">
    <location>
        <begin position="362"/>
        <end position="372"/>
    </location>
</feature>
<dbReference type="Pfam" id="PF00615">
    <property type="entry name" value="RGS"/>
    <property type="match status" value="1"/>
</dbReference>
<dbReference type="Gene3D" id="1.10.167.10">
    <property type="entry name" value="Regulator of G-protein Signalling 4, domain 2"/>
    <property type="match status" value="1"/>
</dbReference>
<evidence type="ECO:0000313" key="5">
    <source>
        <dbReference type="Ensembl" id="ENSPNYP00000003872.1"/>
    </source>
</evidence>
<dbReference type="SMART" id="SM00315">
    <property type="entry name" value="RGS"/>
    <property type="match status" value="1"/>
</dbReference>
<dbReference type="SMART" id="SM00224">
    <property type="entry name" value="GGL"/>
    <property type="match status" value="1"/>
</dbReference>
<dbReference type="PRINTS" id="PR01301">
    <property type="entry name" value="RGSPROTEIN"/>
</dbReference>
<dbReference type="GO" id="GO:0009968">
    <property type="term" value="P:negative regulation of signal transduction"/>
    <property type="evidence" value="ECO:0007669"/>
    <property type="project" value="UniProtKB-KW"/>
</dbReference>
<dbReference type="GO" id="GO:0043005">
    <property type="term" value="C:neuron projection"/>
    <property type="evidence" value="ECO:0007669"/>
    <property type="project" value="TreeGrafter"/>
</dbReference>
<dbReference type="PANTHER" id="PTHR45746">
    <property type="entry name" value="LP21163P"/>
    <property type="match status" value="1"/>
</dbReference>
<dbReference type="GO" id="GO:0005096">
    <property type="term" value="F:GTPase activator activity"/>
    <property type="evidence" value="ECO:0007669"/>
    <property type="project" value="TreeGrafter"/>
</dbReference>
<dbReference type="InterPro" id="IPR040759">
    <property type="entry name" value="RGS_DHEX"/>
</dbReference>
<name>A0A3B4EZT8_9CICH</name>
<dbReference type="GO" id="GO:0005737">
    <property type="term" value="C:cytoplasm"/>
    <property type="evidence" value="ECO:0007669"/>
    <property type="project" value="TreeGrafter"/>
</dbReference>
<protein>
    <submittedName>
        <fullName evidence="5">Regulator of G-protein signaling 9-like</fullName>
    </submittedName>
</protein>
<keyword evidence="3" id="KW-0732">Signal</keyword>
<dbReference type="InterPro" id="IPR044926">
    <property type="entry name" value="RGS_subdomain_2"/>
</dbReference>
<dbReference type="PANTHER" id="PTHR45746:SF8">
    <property type="entry name" value="REGULATOR OF G PROTEIN-SIGNALING 9A"/>
    <property type="match status" value="1"/>
</dbReference>